<comment type="similarity">
    <text evidence="2">Belongs to the WD repeat TAF5 family.</text>
</comment>
<evidence type="ECO:0000256" key="13">
    <source>
        <dbReference type="ARBA" id="ARBA00022918"/>
    </source>
</evidence>
<keyword evidence="21" id="KW-1185">Reference proteome</keyword>
<dbReference type="InterPro" id="IPR039537">
    <property type="entry name" value="Retrotran_Ty1/copia-like"/>
</dbReference>
<keyword evidence="13" id="KW-0695">RNA-directed DNA polymerase</keyword>
<keyword evidence="14" id="KW-0548">Nucleotidyltransferase</keyword>
<keyword evidence="11" id="KW-0460">Magnesium</keyword>
<protein>
    <submittedName>
        <fullName evidence="20">Retrovirus-related Pol polyprotein like</fullName>
    </submittedName>
</protein>
<keyword evidence="9" id="KW-0378">Hydrolase</keyword>
<feature type="compositionally biased region" description="Polar residues" evidence="18">
    <location>
        <begin position="232"/>
        <end position="253"/>
    </location>
</feature>
<dbReference type="GO" id="GO:0005634">
    <property type="term" value="C:nucleus"/>
    <property type="evidence" value="ECO:0007669"/>
    <property type="project" value="UniProtKB-ARBA"/>
</dbReference>
<evidence type="ECO:0000313" key="20">
    <source>
        <dbReference type="EMBL" id="KAF8784634.1"/>
    </source>
</evidence>
<dbReference type="GO" id="GO:0008233">
    <property type="term" value="F:peptidase activity"/>
    <property type="evidence" value="ECO:0007669"/>
    <property type="project" value="UniProtKB-KW"/>
</dbReference>
<name>A0A8T0F0H5_ARGBR</name>
<keyword evidence="14" id="KW-0239">DNA-directed DNA polymerase</keyword>
<feature type="compositionally biased region" description="Polar residues" evidence="18">
    <location>
        <begin position="260"/>
        <end position="310"/>
    </location>
</feature>
<comment type="function">
    <text evidence="1">The aspartyl protease (PR) mediates the proteolytic cleavages of the Gag and Gag-Pol polyproteins after assembly of the VLP.</text>
</comment>
<proteinExistence type="inferred from homology"/>
<keyword evidence="10" id="KW-0067">ATP-binding</keyword>
<dbReference type="EMBL" id="JABXBU010000030">
    <property type="protein sequence ID" value="KAF8784634.1"/>
    <property type="molecule type" value="Genomic_DNA"/>
</dbReference>
<keyword evidence="3" id="KW-1188">Viral release from host cell</keyword>
<evidence type="ECO:0000256" key="5">
    <source>
        <dbReference type="ARBA" id="ARBA00022722"/>
    </source>
</evidence>
<dbReference type="Gene3D" id="1.25.40.500">
    <property type="entry name" value="TFIID subunit TAF5, NTD2 domain"/>
    <property type="match status" value="1"/>
</dbReference>
<evidence type="ECO:0000256" key="6">
    <source>
        <dbReference type="ARBA" id="ARBA00022723"/>
    </source>
</evidence>
<dbReference type="GO" id="GO:0003887">
    <property type="term" value="F:DNA-directed DNA polymerase activity"/>
    <property type="evidence" value="ECO:0007669"/>
    <property type="project" value="UniProtKB-KW"/>
</dbReference>
<dbReference type="GO" id="GO:0004519">
    <property type="term" value="F:endonuclease activity"/>
    <property type="evidence" value="ECO:0007669"/>
    <property type="project" value="UniProtKB-KW"/>
</dbReference>
<dbReference type="PANTHER" id="PTHR42648:SF11">
    <property type="entry name" value="TRANSPOSON TY4-P GAG-POL POLYPROTEIN"/>
    <property type="match status" value="1"/>
</dbReference>
<dbReference type="PANTHER" id="PTHR42648">
    <property type="entry name" value="TRANSPOSASE, PUTATIVE-RELATED"/>
    <property type="match status" value="1"/>
</dbReference>
<keyword evidence="14" id="KW-0808">Transferase</keyword>
<evidence type="ECO:0000256" key="1">
    <source>
        <dbReference type="ARBA" id="ARBA00002180"/>
    </source>
</evidence>
<dbReference type="SUPFAM" id="SSF50978">
    <property type="entry name" value="WD40 repeat-like"/>
    <property type="match status" value="1"/>
</dbReference>
<evidence type="ECO:0000256" key="4">
    <source>
        <dbReference type="ARBA" id="ARBA00022670"/>
    </source>
</evidence>
<keyword evidence="6" id="KW-0479">Metal-binding</keyword>
<dbReference type="Pfam" id="PF04494">
    <property type="entry name" value="TFIID_NTD2"/>
    <property type="match status" value="1"/>
</dbReference>
<keyword evidence="5" id="KW-0540">Nuclease</keyword>
<evidence type="ECO:0000256" key="9">
    <source>
        <dbReference type="ARBA" id="ARBA00022801"/>
    </source>
</evidence>
<dbReference type="InterPro" id="IPR001680">
    <property type="entry name" value="WD40_rpt"/>
</dbReference>
<evidence type="ECO:0000256" key="18">
    <source>
        <dbReference type="SAM" id="MobiDB-lite"/>
    </source>
</evidence>
<dbReference type="Pfam" id="PF00665">
    <property type="entry name" value="rve"/>
    <property type="match status" value="1"/>
</dbReference>
<comment type="caution">
    <text evidence="20">The sequence shown here is derived from an EMBL/GenBank/DDBJ whole genome shotgun (WGS) entry which is preliminary data.</text>
</comment>
<dbReference type="GO" id="GO:0003964">
    <property type="term" value="F:RNA-directed DNA polymerase activity"/>
    <property type="evidence" value="ECO:0007669"/>
    <property type="project" value="UniProtKB-KW"/>
</dbReference>
<dbReference type="InterPro" id="IPR037264">
    <property type="entry name" value="TFIID_NTD2_sf"/>
</dbReference>
<dbReference type="PROSITE" id="PS50994">
    <property type="entry name" value="INTEGRASE"/>
    <property type="match status" value="1"/>
</dbReference>
<dbReference type="SUPFAM" id="SSF160897">
    <property type="entry name" value="Taf5 N-terminal domain-like"/>
    <property type="match status" value="1"/>
</dbReference>
<keyword evidence="4" id="KW-0645">Protease</keyword>
<keyword evidence="17" id="KW-0853">WD repeat</keyword>
<dbReference type="InterPro" id="IPR007582">
    <property type="entry name" value="TFIID_NTD2"/>
</dbReference>
<dbReference type="GO" id="GO:0006508">
    <property type="term" value="P:proteolysis"/>
    <property type="evidence" value="ECO:0007669"/>
    <property type="project" value="UniProtKB-KW"/>
</dbReference>
<dbReference type="SMART" id="SM00320">
    <property type="entry name" value="WD40"/>
    <property type="match status" value="1"/>
</dbReference>
<evidence type="ECO:0000256" key="12">
    <source>
        <dbReference type="ARBA" id="ARBA00022908"/>
    </source>
</evidence>
<dbReference type="Proteomes" id="UP000807504">
    <property type="component" value="Unassembled WGS sequence"/>
</dbReference>
<evidence type="ECO:0000256" key="16">
    <source>
        <dbReference type="ARBA" id="ARBA00023172"/>
    </source>
</evidence>
<dbReference type="CDD" id="cd09272">
    <property type="entry name" value="RNase_HI_RT_Ty1"/>
    <property type="match status" value="1"/>
</dbReference>
<dbReference type="InterPro" id="IPR036397">
    <property type="entry name" value="RNaseH_sf"/>
</dbReference>
<dbReference type="InterPro" id="IPR012337">
    <property type="entry name" value="RNaseH-like_sf"/>
</dbReference>
<feature type="repeat" description="WD" evidence="17">
    <location>
        <begin position="475"/>
        <end position="516"/>
    </location>
</feature>
<evidence type="ECO:0000256" key="11">
    <source>
        <dbReference type="ARBA" id="ARBA00022842"/>
    </source>
</evidence>
<dbReference type="Pfam" id="PF14223">
    <property type="entry name" value="Retrotran_gag_2"/>
    <property type="match status" value="1"/>
</dbReference>
<dbReference type="InterPro" id="IPR001584">
    <property type="entry name" value="Integrase_cat-core"/>
</dbReference>
<reference evidence="20" key="1">
    <citation type="journal article" date="2020" name="bioRxiv">
        <title>Chromosome-level reference genome of the European wasp spider Argiope bruennichi: a resource for studies on range expansion and evolutionary adaptation.</title>
        <authorList>
            <person name="Sheffer M.M."/>
            <person name="Hoppe A."/>
            <person name="Krehenwinkel H."/>
            <person name="Uhl G."/>
            <person name="Kuss A.W."/>
            <person name="Jensen L."/>
            <person name="Jensen C."/>
            <person name="Gillespie R.G."/>
            <person name="Hoff K.J."/>
            <person name="Prost S."/>
        </authorList>
    </citation>
    <scope>NUCLEOTIDE SEQUENCE</scope>
</reference>
<dbReference type="GO" id="GO:0005524">
    <property type="term" value="F:ATP binding"/>
    <property type="evidence" value="ECO:0007669"/>
    <property type="project" value="UniProtKB-KW"/>
</dbReference>
<feature type="region of interest" description="Disordered" evidence="18">
    <location>
        <begin position="223"/>
        <end position="333"/>
    </location>
</feature>
<dbReference type="InterPro" id="IPR054722">
    <property type="entry name" value="PolX-like_BBD"/>
</dbReference>
<evidence type="ECO:0000256" key="17">
    <source>
        <dbReference type="PROSITE-ProRule" id="PRU00221"/>
    </source>
</evidence>
<dbReference type="SUPFAM" id="SSF53098">
    <property type="entry name" value="Ribonuclease H-like"/>
    <property type="match status" value="1"/>
</dbReference>
<gene>
    <name evidence="20" type="ORF">HNY73_010285</name>
</gene>
<dbReference type="Gene3D" id="3.30.420.10">
    <property type="entry name" value="Ribonuclease H-like superfamily/Ribonuclease H"/>
    <property type="match status" value="1"/>
</dbReference>
<evidence type="ECO:0000256" key="15">
    <source>
        <dbReference type="ARBA" id="ARBA00023113"/>
    </source>
</evidence>
<evidence type="ECO:0000256" key="8">
    <source>
        <dbReference type="ARBA" id="ARBA00022759"/>
    </source>
</evidence>
<evidence type="ECO:0000256" key="2">
    <source>
        <dbReference type="ARBA" id="ARBA00009435"/>
    </source>
</evidence>
<dbReference type="GO" id="GO:0046872">
    <property type="term" value="F:metal ion binding"/>
    <property type="evidence" value="ECO:0007669"/>
    <property type="project" value="UniProtKB-KW"/>
</dbReference>
<keyword evidence="7" id="KW-0547">Nucleotide-binding</keyword>
<dbReference type="InterPro" id="IPR015943">
    <property type="entry name" value="WD40/YVTN_repeat-like_dom_sf"/>
</dbReference>
<keyword evidence="16" id="KW-0233">DNA recombination</keyword>
<feature type="domain" description="Integrase catalytic" evidence="19">
    <location>
        <begin position="818"/>
        <end position="985"/>
    </location>
</feature>
<sequence>MPWYGPIEEYEYKHDFKRYEKEYEKCYEFILHSSEIVAEDITELLHPYFVNIYLYLLAGKELRLARKFSDMCPRKVFKYVTGYEDVMMELFSFATIREAWLHPYFRNFCVSRYQLEIPIDSFERLEKHLVDSRSMVLYFITYYKCVIKKTPVPPRDCIIVPRLYNNLLSPSMFSKDVFIPTMLRPEMTGAVEEFKQKIYYSLTTGEPVRRKSYKRFKCISKEETSQLREEPGTSTQGITYQMSAQPGTSSQGMTGHMNEQPGTSDMNEQPGTSDMNEQSGTSDMNEQPGTSSQGMTSDMNEQPGTSSQGMPSHMNERPGTSSEGIASQMAGRLETSSPEIEEIEHPKPCVKSSVNPGNFGIPEPVNEIDMYHCSIHYGPFQIQAAAMNEQNTHFACGYENDIEIFELDLEKQKSGKYTGCTARLRLEETNVPNLVQYITQTHLAPNRYNPDGTARVYNSSHKNIFGVPDYTNTATYNHSDSINDIAVSFCEFYFATAASDRTACLWNFNRPEPVETYVHPSEVTVSVIKELVNTRYTNCKDMSDYLHRAISAYQQLNSTGIKPDEKLIARIILANLPDRFEPLVMELKNCGEEITVDNVRNKLLTEDVKPQVEANGEQAFVNEKCETYFKGKLFKCHLYGHKSSDRSKVTYNERESEKRNGFKTKQPKRVEAYMVDVCVGSSNPDPNVWFMDICASYHMTPHKELIDDYIKPSVKLIKTGSSMIEVEGVGKVAFLLSRNGEKVHVTFSNVLHVPKLTANLLSIKYLNKTFGMISTFTRERCLVYKNKHLVARGTGVGNNLYSLDGKIHKQLFSKGKAKRAKEILGIVHADVCGPMNVASIGGSQYFVSFIDDLSRMTFVYFLKHKSKVFEKFRIFQSHVEKQTGRSIKVLQSDNGTKYINNEMMKYLESKGIQHQTSIPFTPEQMEVAERNNRTVVERARSMLADAHLDRKYWAEASQTANHCKNVSPTVSVAGMTPYEKWSGDKPNLEYLRVFGCRAFVHISKENRTKWDAKNQKQLKRLLEWPPMENWENSKTETYWRFEMKDLGTANYCLGIKIERDRKNGSISLNQTQYLESMLRKYCIHESHPVPAPLDSNSSLNKFTNSKEDLRKIPIQAAVGNLLYAAQATRPDIRFAVNLLCQFCNSPDKTHWTAIKHIMRYLRGTTGTTLSYTKDHGDYVIGYCDSNYGGDIADRKSTSGYVFMIGDEAVSWSSKRQHTVATSTTEAEYMALSAAAQEAM</sequence>
<evidence type="ECO:0000313" key="21">
    <source>
        <dbReference type="Proteomes" id="UP000807504"/>
    </source>
</evidence>
<evidence type="ECO:0000256" key="10">
    <source>
        <dbReference type="ARBA" id="ARBA00022840"/>
    </source>
</evidence>
<dbReference type="AlphaFoldDB" id="A0A8T0F0H5"/>
<evidence type="ECO:0000256" key="14">
    <source>
        <dbReference type="ARBA" id="ARBA00022932"/>
    </source>
</evidence>
<dbReference type="Gene3D" id="2.130.10.10">
    <property type="entry name" value="YVTN repeat-like/Quinoprotein amine dehydrogenase"/>
    <property type="match status" value="1"/>
</dbReference>
<dbReference type="PROSITE" id="PS50082">
    <property type="entry name" value="WD_REPEATS_2"/>
    <property type="match status" value="1"/>
</dbReference>
<evidence type="ECO:0000256" key="7">
    <source>
        <dbReference type="ARBA" id="ARBA00022741"/>
    </source>
</evidence>
<keyword evidence="15" id="KW-0917">Virion maturation</keyword>
<organism evidence="20 21">
    <name type="scientific">Argiope bruennichi</name>
    <name type="common">Wasp spider</name>
    <name type="synonym">Aranea bruennichi</name>
    <dbReference type="NCBI Taxonomy" id="94029"/>
    <lineage>
        <taxon>Eukaryota</taxon>
        <taxon>Metazoa</taxon>
        <taxon>Ecdysozoa</taxon>
        <taxon>Arthropoda</taxon>
        <taxon>Chelicerata</taxon>
        <taxon>Arachnida</taxon>
        <taxon>Araneae</taxon>
        <taxon>Araneomorphae</taxon>
        <taxon>Entelegynae</taxon>
        <taxon>Araneoidea</taxon>
        <taxon>Araneidae</taxon>
        <taxon>Argiope</taxon>
    </lineage>
</organism>
<dbReference type="GO" id="GO:0006310">
    <property type="term" value="P:DNA recombination"/>
    <property type="evidence" value="ECO:0007669"/>
    <property type="project" value="UniProtKB-KW"/>
</dbReference>
<dbReference type="Pfam" id="PF22936">
    <property type="entry name" value="Pol_BBD"/>
    <property type="match status" value="1"/>
</dbReference>
<dbReference type="GO" id="GO:0015074">
    <property type="term" value="P:DNA integration"/>
    <property type="evidence" value="ECO:0007669"/>
    <property type="project" value="UniProtKB-KW"/>
</dbReference>
<evidence type="ECO:0000256" key="3">
    <source>
        <dbReference type="ARBA" id="ARBA00022612"/>
    </source>
</evidence>
<reference evidence="20" key="2">
    <citation type="submission" date="2020-06" db="EMBL/GenBank/DDBJ databases">
        <authorList>
            <person name="Sheffer M."/>
        </authorList>
    </citation>
    <scope>NUCLEOTIDE SEQUENCE</scope>
</reference>
<accession>A0A8T0F0H5</accession>
<keyword evidence="12" id="KW-0229">DNA integration</keyword>
<dbReference type="InterPro" id="IPR036322">
    <property type="entry name" value="WD40_repeat_dom_sf"/>
</dbReference>
<dbReference type="GO" id="GO:0003676">
    <property type="term" value="F:nucleic acid binding"/>
    <property type="evidence" value="ECO:0007669"/>
    <property type="project" value="InterPro"/>
</dbReference>
<keyword evidence="8" id="KW-0255">Endonuclease</keyword>
<evidence type="ECO:0000259" key="19">
    <source>
        <dbReference type="PROSITE" id="PS50994"/>
    </source>
</evidence>